<dbReference type="EMBL" id="FOHG01000035">
    <property type="protein sequence ID" value="SET17761.1"/>
    <property type="molecule type" value="Genomic_DNA"/>
</dbReference>
<evidence type="ECO:0000313" key="4">
    <source>
        <dbReference type="Proteomes" id="UP000199519"/>
    </source>
</evidence>
<gene>
    <name evidence="1" type="ORF">SAMN04488598_1557</name>
    <name evidence="2" type="ORF">SAMN04515652_1356</name>
</gene>
<sequence>MKNNQKELIVNLYDLLIKINEEGLEDDEFYEWLNDNYFFEKNLEEIIFELNNAKSKL</sequence>
<name>A0A1I0CFC9_9FIRM</name>
<evidence type="ECO:0000313" key="1">
    <source>
        <dbReference type="EMBL" id="SDG16976.1"/>
    </source>
</evidence>
<accession>A0A1I0CFC9</accession>
<evidence type="ECO:0000313" key="2">
    <source>
        <dbReference type="EMBL" id="SET17761.1"/>
    </source>
</evidence>
<organism evidence="2 3">
    <name type="scientific">Halanaerobium congolense</name>
    <dbReference type="NCBI Taxonomy" id="54121"/>
    <lineage>
        <taxon>Bacteria</taxon>
        <taxon>Bacillati</taxon>
        <taxon>Bacillota</taxon>
        <taxon>Clostridia</taxon>
        <taxon>Halanaerobiales</taxon>
        <taxon>Halanaerobiaceae</taxon>
        <taxon>Halanaerobium</taxon>
    </lineage>
</organism>
<dbReference type="EMBL" id="FNBJ01000055">
    <property type="protein sequence ID" value="SDG16976.1"/>
    <property type="molecule type" value="Genomic_DNA"/>
</dbReference>
<dbReference type="RefSeq" id="WP_176760089.1">
    <property type="nucleotide sequence ID" value="NZ_FNBJ01000055.1"/>
</dbReference>
<evidence type="ECO:0000313" key="3">
    <source>
        <dbReference type="Proteomes" id="UP000198612"/>
    </source>
</evidence>
<dbReference type="Proteomes" id="UP000199519">
    <property type="component" value="Unassembled WGS sequence"/>
</dbReference>
<keyword evidence="4" id="KW-1185">Reference proteome</keyword>
<protein>
    <submittedName>
        <fullName evidence="2">Uncharacterized protein</fullName>
    </submittedName>
</protein>
<dbReference type="Proteomes" id="UP000198612">
    <property type="component" value="Unassembled WGS sequence"/>
</dbReference>
<proteinExistence type="predicted"/>
<dbReference type="AlphaFoldDB" id="A0A1I0CFC9"/>
<reference evidence="3 4" key="1">
    <citation type="submission" date="2016-10" db="EMBL/GenBank/DDBJ databases">
        <authorList>
            <person name="Varghese N."/>
            <person name="Submissions S."/>
        </authorList>
    </citation>
    <scope>NUCLEOTIDE SEQUENCE [LARGE SCALE GENOMIC DNA]</scope>
    <source>
        <strain evidence="1 4">WG2</strain>
        <strain evidence="2 3">WG5</strain>
    </source>
</reference>